<dbReference type="KEGG" id="dpx:DAPPUDRAFT_257768"/>
<dbReference type="AlphaFoldDB" id="E9HE61"/>
<organism evidence="1 2">
    <name type="scientific">Daphnia pulex</name>
    <name type="common">Water flea</name>
    <dbReference type="NCBI Taxonomy" id="6669"/>
    <lineage>
        <taxon>Eukaryota</taxon>
        <taxon>Metazoa</taxon>
        <taxon>Ecdysozoa</taxon>
        <taxon>Arthropoda</taxon>
        <taxon>Crustacea</taxon>
        <taxon>Branchiopoda</taxon>
        <taxon>Diplostraca</taxon>
        <taxon>Cladocera</taxon>
        <taxon>Anomopoda</taxon>
        <taxon>Daphniidae</taxon>
        <taxon>Daphnia</taxon>
    </lineage>
</organism>
<dbReference type="EMBL" id="GL732627">
    <property type="protein sequence ID" value="EFX69955.1"/>
    <property type="molecule type" value="Genomic_DNA"/>
</dbReference>
<dbReference type="InParanoid" id="E9HE61"/>
<evidence type="ECO:0000313" key="1">
    <source>
        <dbReference type="EMBL" id="EFX69955.1"/>
    </source>
</evidence>
<accession>E9HE61</accession>
<protein>
    <submittedName>
        <fullName evidence="1">Uncharacterized protein</fullName>
    </submittedName>
</protein>
<dbReference type="OrthoDB" id="5953030at2759"/>
<gene>
    <name evidence="1" type="ORF">DAPPUDRAFT_257768</name>
</gene>
<dbReference type="HOGENOM" id="CLU_2199547_0_0_1"/>
<sequence>MMASCAACSETWFTANRVKLNVCKSELLYTLTPNRSKLIEKLTLQVGDDLVQRSLVVKNLGVIFDSNLTMIPTGLRQLAVRWSSKGTDPETAESPIRCCQIDCRSEEV</sequence>
<proteinExistence type="predicted"/>
<reference evidence="1 2" key="1">
    <citation type="journal article" date="2011" name="Science">
        <title>The ecoresponsive genome of Daphnia pulex.</title>
        <authorList>
            <person name="Colbourne J.K."/>
            <person name="Pfrender M.E."/>
            <person name="Gilbert D."/>
            <person name="Thomas W.K."/>
            <person name="Tucker A."/>
            <person name="Oakley T.H."/>
            <person name="Tokishita S."/>
            <person name="Aerts A."/>
            <person name="Arnold G.J."/>
            <person name="Basu M.K."/>
            <person name="Bauer D.J."/>
            <person name="Caceres C.E."/>
            <person name="Carmel L."/>
            <person name="Casola C."/>
            <person name="Choi J.H."/>
            <person name="Detter J.C."/>
            <person name="Dong Q."/>
            <person name="Dusheyko S."/>
            <person name="Eads B.D."/>
            <person name="Frohlich T."/>
            <person name="Geiler-Samerotte K.A."/>
            <person name="Gerlach D."/>
            <person name="Hatcher P."/>
            <person name="Jogdeo S."/>
            <person name="Krijgsveld J."/>
            <person name="Kriventseva E.V."/>
            <person name="Kultz D."/>
            <person name="Laforsch C."/>
            <person name="Lindquist E."/>
            <person name="Lopez J."/>
            <person name="Manak J.R."/>
            <person name="Muller J."/>
            <person name="Pangilinan J."/>
            <person name="Patwardhan R.P."/>
            <person name="Pitluck S."/>
            <person name="Pritham E.J."/>
            <person name="Rechtsteiner A."/>
            <person name="Rho M."/>
            <person name="Rogozin I.B."/>
            <person name="Sakarya O."/>
            <person name="Salamov A."/>
            <person name="Schaack S."/>
            <person name="Shapiro H."/>
            <person name="Shiga Y."/>
            <person name="Skalitzky C."/>
            <person name="Smith Z."/>
            <person name="Souvorov A."/>
            <person name="Sung W."/>
            <person name="Tang Z."/>
            <person name="Tsuchiya D."/>
            <person name="Tu H."/>
            <person name="Vos H."/>
            <person name="Wang M."/>
            <person name="Wolf Y.I."/>
            <person name="Yamagata H."/>
            <person name="Yamada T."/>
            <person name="Ye Y."/>
            <person name="Shaw J.R."/>
            <person name="Andrews J."/>
            <person name="Crease T.J."/>
            <person name="Tang H."/>
            <person name="Lucas S.M."/>
            <person name="Robertson H.M."/>
            <person name="Bork P."/>
            <person name="Koonin E.V."/>
            <person name="Zdobnov E.M."/>
            <person name="Grigoriev I.V."/>
            <person name="Lynch M."/>
            <person name="Boore J.L."/>
        </authorList>
    </citation>
    <scope>NUCLEOTIDE SEQUENCE [LARGE SCALE GENOMIC DNA]</scope>
</reference>
<evidence type="ECO:0000313" key="2">
    <source>
        <dbReference type="Proteomes" id="UP000000305"/>
    </source>
</evidence>
<dbReference type="Proteomes" id="UP000000305">
    <property type="component" value="Unassembled WGS sequence"/>
</dbReference>
<name>E9HE61_DAPPU</name>
<keyword evidence="2" id="KW-1185">Reference proteome</keyword>